<evidence type="ECO:0000256" key="1">
    <source>
        <dbReference type="SAM" id="SignalP"/>
    </source>
</evidence>
<dbReference type="Gene3D" id="1.10.490.160">
    <property type="match status" value="1"/>
</dbReference>
<accession>A0A814B1J7</accession>
<name>A0A814B1J7_9BILA</name>
<sequence>MQLKTSSTYVLLLLLLLNLSITNTELIGLKKQFKLFVKNVASTFHENWRRHYISEHPHTRNRFKLTQNGSHYNSSDFIYPMILTVGSCLVHRNLKVARARFNSSITYVDILNMNYDELPVDWAYENRATAQVACRQVLQSIRQKLIFNRDLVEKISKKIHNAWIKRNAHRTAKELLSPYENLPEAEKDKDRRAFLIACRLFNELHLYHYFKTTPIQLTDISFE</sequence>
<proteinExistence type="predicted"/>
<evidence type="ECO:0000313" key="2">
    <source>
        <dbReference type="EMBL" id="CAF0845685.1"/>
    </source>
</evidence>
<dbReference type="OrthoDB" id="9995396at2759"/>
<feature type="signal peptide" evidence="1">
    <location>
        <begin position="1"/>
        <end position="24"/>
    </location>
</feature>
<gene>
    <name evidence="4" type="ORF">BJG266_LOCUS11499</name>
    <name evidence="2" type="ORF">QVE165_LOCUS6560</name>
    <name evidence="3" type="ORF">QVE165_LOCUS7310</name>
</gene>
<evidence type="ECO:0000313" key="4">
    <source>
        <dbReference type="EMBL" id="CAF0920446.1"/>
    </source>
</evidence>
<dbReference type="EMBL" id="CAJNOM010000031">
    <property type="protein sequence ID" value="CAF0859903.1"/>
    <property type="molecule type" value="Genomic_DNA"/>
</dbReference>
<evidence type="ECO:0000313" key="5">
    <source>
        <dbReference type="Proteomes" id="UP000663832"/>
    </source>
</evidence>
<organism evidence="4 6">
    <name type="scientific">Adineta steineri</name>
    <dbReference type="NCBI Taxonomy" id="433720"/>
    <lineage>
        <taxon>Eukaryota</taxon>
        <taxon>Metazoa</taxon>
        <taxon>Spiralia</taxon>
        <taxon>Gnathifera</taxon>
        <taxon>Rotifera</taxon>
        <taxon>Eurotatoria</taxon>
        <taxon>Bdelloidea</taxon>
        <taxon>Adinetida</taxon>
        <taxon>Adinetidae</taxon>
        <taxon>Adineta</taxon>
    </lineage>
</organism>
<dbReference type="Proteomes" id="UP000663832">
    <property type="component" value="Unassembled WGS sequence"/>
</dbReference>
<evidence type="ECO:0000313" key="3">
    <source>
        <dbReference type="EMBL" id="CAF0859903.1"/>
    </source>
</evidence>
<reference evidence="4" key="1">
    <citation type="submission" date="2021-02" db="EMBL/GenBank/DDBJ databases">
        <authorList>
            <person name="Nowell W R."/>
        </authorList>
    </citation>
    <scope>NUCLEOTIDE SEQUENCE</scope>
</reference>
<protein>
    <submittedName>
        <fullName evidence="4">Uncharacterized protein</fullName>
    </submittedName>
</protein>
<dbReference type="EMBL" id="CAJNOM010000027">
    <property type="protein sequence ID" value="CAF0845685.1"/>
    <property type="molecule type" value="Genomic_DNA"/>
</dbReference>
<keyword evidence="1" id="KW-0732">Signal</keyword>
<feature type="chain" id="PRO_5035683635" evidence="1">
    <location>
        <begin position="25"/>
        <end position="223"/>
    </location>
</feature>
<evidence type="ECO:0000313" key="6">
    <source>
        <dbReference type="Proteomes" id="UP000663877"/>
    </source>
</evidence>
<dbReference type="Proteomes" id="UP000663877">
    <property type="component" value="Unassembled WGS sequence"/>
</dbReference>
<keyword evidence="5" id="KW-1185">Reference proteome</keyword>
<dbReference type="AlphaFoldDB" id="A0A814B1J7"/>
<dbReference type="EMBL" id="CAJNOI010000042">
    <property type="protein sequence ID" value="CAF0920446.1"/>
    <property type="molecule type" value="Genomic_DNA"/>
</dbReference>
<comment type="caution">
    <text evidence="4">The sequence shown here is derived from an EMBL/GenBank/DDBJ whole genome shotgun (WGS) entry which is preliminary data.</text>
</comment>